<feature type="signal peptide" evidence="1">
    <location>
        <begin position="1"/>
        <end position="29"/>
    </location>
</feature>
<feature type="chain" id="PRO_5047520258" description="PepSY domain-containing protein" evidence="1">
    <location>
        <begin position="30"/>
        <end position="258"/>
    </location>
</feature>
<keyword evidence="1" id="KW-0732">Signal</keyword>
<dbReference type="RefSeq" id="WP_188630151.1">
    <property type="nucleotide sequence ID" value="NZ_BMKE01000017.1"/>
</dbReference>
<name>A0ABQ1IP21_9GAMM</name>
<proteinExistence type="predicted"/>
<comment type="caution">
    <text evidence="2">The sequence shown here is derived from an EMBL/GenBank/DDBJ whole genome shotgun (WGS) entry which is preliminary data.</text>
</comment>
<evidence type="ECO:0008006" key="4">
    <source>
        <dbReference type="Google" id="ProtNLM"/>
    </source>
</evidence>
<accession>A0ABQ1IP21</accession>
<protein>
    <recommendedName>
        <fullName evidence="4">PepSY domain-containing protein</fullName>
    </recommendedName>
</protein>
<sequence>MKTLNRSKTIIMTALLAAFSMSSANLALAEDKTDMRAADASTTADKKAWLDSRRMQDYGDAKNMLEQALAGATSVEQLRGLLQKEGYMITSINEQSNDDIEYEVVKGDHSFEVSADIDNAKLEDIEVANNVWRADETKRAMREADYKGGDLMYDEKQAGKYSDSKYLDSWGEEKEALEAALPVGKTVSDYQKMLQDKGYQITSINDVDDDNVEFEIVKGDHSFEVQLDRDASTKVVNEIDVSTNIWQSEETEKALGQE</sequence>
<keyword evidence="3" id="KW-1185">Reference proteome</keyword>
<evidence type="ECO:0000256" key="1">
    <source>
        <dbReference type="SAM" id="SignalP"/>
    </source>
</evidence>
<dbReference type="Proteomes" id="UP000646152">
    <property type="component" value="Unassembled WGS sequence"/>
</dbReference>
<evidence type="ECO:0000313" key="2">
    <source>
        <dbReference type="EMBL" id="GGB48068.1"/>
    </source>
</evidence>
<organism evidence="2 3">
    <name type="scientific">Oceanisphaera marina</name>
    <dbReference type="NCBI Taxonomy" id="2017550"/>
    <lineage>
        <taxon>Bacteria</taxon>
        <taxon>Pseudomonadati</taxon>
        <taxon>Pseudomonadota</taxon>
        <taxon>Gammaproteobacteria</taxon>
        <taxon>Aeromonadales</taxon>
        <taxon>Aeromonadaceae</taxon>
        <taxon>Oceanisphaera</taxon>
    </lineage>
</organism>
<evidence type="ECO:0000313" key="3">
    <source>
        <dbReference type="Proteomes" id="UP000646152"/>
    </source>
</evidence>
<gene>
    <name evidence="2" type="ORF">GCM10011502_21710</name>
</gene>
<reference evidence="3" key="1">
    <citation type="journal article" date="2019" name="Int. J. Syst. Evol. Microbiol.">
        <title>The Global Catalogue of Microorganisms (GCM) 10K type strain sequencing project: providing services to taxonomists for standard genome sequencing and annotation.</title>
        <authorList>
            <consortium name="The Broad Institute Genomics Platform"/>
            <consortium name="The Broad Institute Genome Sequencing Center for Infectious Disease"/>
            <person name="Wu L."/>
            <person name="Ma J."/>
        </authorList>
    </citation>
    <scope>NUCLEOTIDE SEQUENCE [LARGE SCALE GENOMIC DNA]</scope>
    <source>
        <strain evidence="3">CGMCC 1.15923</strain>
    </source>
</reference>
<dbReference type="EMBL" id="BMKE01000017">
    <property type="protein sequence ID" value="GGB48068.1"/>
    <property type="molecule type" value="Genomic_DNA"/>
</dbReference>